<dbReference type="GO" id="GO:0051015">
    <property type="term" value="F:actin filament binding"/>
    <property type="evidence" value="ECO:0007669"/>
    <property type="project" value="TreeGrafter"/>
</dbReference>
<dbReference type="InterPro" id="IPR015943">
    <property type="entry name" value="WD40/YVTN_repeat-like_dom_sf"/>
</dbReference>
<dbReference type="PROSITE" id="PS50082">
    <property type="entry name" value="WD_REPEATS_2"/>
    <property type="match status" value="7"/>
</dbReference>
<dbReference type="PROSITE" id="PS50294">
    <property type="entry name" value="WD_REPEATS_REGION"/>
    <property type="match status" value="4"/>
</dbReference>
<feature type="repeat" description="WD" evidence="3">
    <location>
        <begin position="322"/>
        <end position="362"/>
    </location>
</feature>
<dbReference type="PANTHER" id="PTHR19856:SF0">
    <property type="entry name" value="WD REPEAT-CONTAINING PROTEIN 1"/>
    <property type="match status" value="1"/>
</dbReference>
<proteinExistence type="predicted"/>
<feature type="repeat" description="WD" evidence="3">
    <location>
        <begin position="54"/>
        <end position="95"/>
    </location>
</feature>
<dbReference type="Pfam" id="PF00400">
    <property type="entry name" value="WD40"/>
    <property type="match status" value="8"/>
</dbReference>
<dbReference type="PANTHER" id="PTHR19856">
    <property type="entry name" value="WD-REPEATCONTAINING PROTEIN WDR1"/>
    <property type="match status" value="1"/>
</dbReference>
<dbReference type="FunFam" id="2.130.10.10:FF:000102">
    <property type="entry name" value="Actin-interacting protein 1"/>
    <property type="match status" value="1"/>
</dbReference>
<dbReference type="InterPro" id="IPR036322">
    <property type="entry name" value="WD40_repeat_dom_sf"/>
</dbReference>
<keyword evidence="5" id="KW-1185">Reference proteome</keyword>
<dbReference type="AlphaFoldDB" id="A0A9W7XQE0"/>
<dbReference type="InterPro" id="IPR019775">
    <property type="entry name" value="WD40_repeat_CS"/>
</dbReference>
<dbReference type="SUPFAM" id="SSF50978">
    <property type="entry name" value="WD40 repeat-like"/>
    <property type="match status" value="2"/>
</dbReference>
<evidence type="ECO:0000313" key="4">
    <source>
        <dbReference type="EMBL" id="KAJ1647424.1"/>
    </source>
</evidence>
<feature type="repeat" description="WD" evidence="3">
    <location>
        <begin position="492"/>
        <end position="522"/>
    </location>
</feature>
<evidence type="ECO:0000256" key="1">
    <source>
        <dbReference type="ARBA" id="ARBA00022574"/>
    </source>
</evidence>
<comment type="caution">
    <text evidence="4">The sequence shown here is derived from an EMBL/GenBank/DDBJ whole genome shotgun (WGS) entry which is preliminary data.</text>
</comment>
<evidence type="ECO:0000256" key="2">
    <source>
        <dbReference type="ARBA" id="ARBA00022737"/>
    </source>
</evidence>
<feature type="repeat" description="WD" evidence="3">
    <location>
        <begin position="185"/>
        <end position="226"/>
    </location>
</feature>
<dbReference type="GO" id="GO:0030042">
    <property type="term" value="P:actin filament depolymerization"/>
    <property type="evidence" value="ECO:0007669"/>
    <property type="project" value="TreeGrafter"/>
</dbReference>
<dbReference type="SMART" id="SM00320">
    <property type="entry name" value="WD40"/>
    <property type="match status" value="10"/>
</dbReference>
<name>A0A9W7XQE0_9FUNG</name>
<dbReference type="Proteomes" id="UP001145021">
    <property type="component" value="Unassembled WGS sequence"/>
</dbReference>
<evidence type="ECO:0000256" key="3">
    <source>
        <dbReference type="PROSITE-ProRule" id="PRU00221"/>
    </source>
</evidence>
<keyword evidence="1 3" id="KW-0853">WD repeat</keyword>
<sequence length="612" mass="65081">MSFTKKDYFAPAPATSRGHAVRLSTDPKGERFVYANGKTVVIRSLDNLEESWEYTGHTQQTTMARFSPSGFFVASGDVMGNVRIWDAMNEEHRLKSEFRPISGRINDIAWDHESQRVMAVGEGKDRFGHVFMYDSGNSVGVIDGHSKPINACSMRQQRPFRAATTSDDGSCVFYTGAPYRFSKTLKEHTGFVHDVKYSPSDEFFATVGADKKIFLYDGRTGDLVRQVAAIESAEAGHKGSIFAVSWSPDSKYLVTSSGDRTCKFWDVVADKLVHTVLIGSGSSAPEHQQIGNLWAGSRIISLSLSGDLNVLSMDSEKPVRVVVGHQKPITAAVMTPAKTLFTGSYDGKLCMWDFASQPGVASVVAGSTGDARLDTAASSNSGFVALGYMDDTLRFAEKDSISSASAIGLGAATLSLDIDGSGTTTIAALANDDLVVVSRGTVAKVTLADAKAAPSAVAIDKSSSLVAIGFKDNTVRTYALKDGNLEPAGAELGGHTREITYLAFSPDGSLLASGDAGGKIVVSDAKATGQPAKRWSAHTARIYCISWAPDGTHAASSSLDGHVMVWSTERPTKPIQIRNAHLGGSSSVSFMSNDTVVSTGADGGVKVWTVSF</sequence>
<dbReference type="InterPro" id="IPR001680">
    <property type="entry name" value="WD40_rpt"/>
</dbReference>
<feature type="repeat" description="WD" evidence="3">
    <location>
        <begin position="578"/>
        <end position="612"/>
    </location>
</feature>
<dbReference type="GO" id="GO:0030864">
    <property type="term" value="C:cortical actin cytoskeleton"/>
    <property type="evidence" value="ECO:0007669"/>
    <property type="project" value="TreeGrafter"/>
</dbReference>
<dbReference type="PROSITE" id="PS00678">
    <property type="entry name" value="WD_REPEATS_1"/>
    <property type="match status" value="2"/>
</dbReference>
<gene>
    <name evidence="4" type="primary">AIP1</name>
    <name evidence="4" type="ORF">LPJ64_001200</name>
</gene>
<protein>
    <submittedName>
        <fullName evidence="4">WD40 repeat-like protein</fullName>
    </submittedName>
</protein>
<dbReference type="Gene3D" id="2.130.10.10">
    <property type="entry name" value="YVTN repeat-like/Quinoprotein amine dehydrogenase"/>
    <property type="match status" value="2"/>
</dbReference>
<keyword evidence="2" id="KW-0677">Repeat</keyword>
<organism evidence="4 5">
    <name type="scientific">Coemansia asiatica</name>
    <dbReference type="NCBI Taxonomy" id="1052880"/>
    <lineage>
        <taxon>Eukaryota</taxon>
        <taxon>Fungi</taxon>
        <taxon>Fungi incertae sedis</taxon>
        <taxon>Zoopagomycota</taxon>
        <taxon>Kickxellomycotina</taxon>
        <taxon>Kickxellomycetes</taxon>
        <taxon>Kickxellales</taxon>
        <taxon>Kickxellaceae</taxon>
        <taxon>Coemansia</taxon>
    </lineage>
</organism>
<accession>A0A9W7XQE0</accession>
<feature type="repeat" description="WD" evidence="3">
    <location>
        <begin position="535"/>
        <end position="569"/>
    </location>
</feature>
<feature type="repeat" description="WD" evidence="3">
    <location>
        <begin position="234"/>
        <end position="275"/>
    </location>
</feature>
<dbReference type="CDD" id="cd00200">
    <property type="entry name" value="WD40"/>
    <property type="match status" value="2"/>
</dbReference>
<dbReference type="EMBL" id="JANBOH010000030">
    <property type="protein sequence ID" value="KAJ1647424.1"/>
    <property type="molecule type" value="Genomic_DNA"/>
</dbReference>
<evidence type="ECO:0000313" key="5">
    <source>
        <dbReference type="Proteomes" id="UP001145021"/>
    </source>
</evidence>
<reference evidence="4" key="1">
    <citation type="submission" date="2022-07" db="EMBL/GenBank/DDBJ databases">
        <title>Phylogenomic reconstructions and comparative analyses of Kickxellomycotina fungi.</title>
        <authorList>
            <person name="Reynolds N.K."/>
            <person name="Stajich J.E."/>
            <person name="Barry K."/>
            <person name="Grigoriev I.V."/>
            <person name="Crous P."/>
            <person name="Smith M.E."/>
        </authorList>
    </citation>
    <scope>NUCLEOTIDE SEQUENCE</scope>
    <source>
        <strain evidence="4">NBRC 105413</strain>
    </source>
</reference>